<evidence type="ECO:0000313" key="3">
    <source>
        <dbReference type="EMBL" id="BCZ18608.1"/>
    </source>
</evidence>
<evidence type="ECO:0000313" key="4">
    <source>
        <dbReference type="Proteomes" id="UP000826146"/>
    </source>
</evidence>
<dbReference type="SUPFAM" id="SSF56322">
    <property type="entry name" value="ADC synthase"/>
    <property type="match status" value="1"/>
</dbReference>
<dbReference type="Gene3D" id="3.60.120.10">
    <property type="entry name" value="Anthranilate synthase"/>
    <property type="match status" value="1"/>
</dbReference>
<protein>
    <recommendedName>
        <fullName evidence="2">Anthranilate synthase component I N-terminal domain-containing protein</fullName>
    </recommendedName>
</protein>
<dbReference type="InterPro" id="IPR006805">
    <property type="entry name" value="Anth_synth_I_N"/>
</dbReference>
<gene>
    <name evidence="3" type="ORF">NHP190012_02500</name>
</gene>
<organism evidence="3 4">
    <name type="scientific">Helicobacter gastrofelis</name>
    <dbReference type="NCBI Taxonomy" id="2849642"/>
    <lineage>
        <taxon>Bacteria</taxon>
        <taxon>Pseudomonadati</taxon>
        <taxon>Campylobacterota</taxon>
        <taxon>Epsilonproteobacteria</taxon>
        <taxon>Campylobacterales</taxon>
        <taxon>Helicobacteraceae</taxon>
        <taxon>Helicobacter</taxon>
    </lineage>
</organism>
<evidence type="ECO:0000259" key="2">
    <source>
        <dbReference type="Pfam" id="PF04715"/>
    </source>
</evidence>
<dbReference type="Pfam" id="PF04715">
    <property type="entry name" value="Anth_synt_I_N"/>
    <property type="match status" value="1"/>
</dbReference>
<dbReference type="InterPro" id="IPR005801">
    <property type="entry name" value="ADC_synthase"/>
</dbReference>
<accession>A0ABN6I4Y7</accession>
<proteinExistence type="predicted"/>
<dbReference type="EMBL" id="AP024819">
    <property type="protein sequence ID" value="BCZ18608.1"/>
    <property type="molecule type" value="Genomic_DNA"/>
</dbReference>
<sequence length="92" mass="10358">MWGYFGFEFVGAFEDLPPLKATDNTAPDFIFLVAQNLILIDHQAQSTQIFGACFEPTLKAQIQAEIDSLARLNPPHLPPSKPPKQQLRHKLQ</sequence>
<evidence type="ECO:0000256" key="1">
    <source>
        <dbReference type="SAM" id="MobiDB-lite"/>
    </source>
</evidence>
<feature type="domain" description="Anthranilate synthase component I N-terminal" evidence="2">
    <location>
        <begin position="2"/>
        <end position="48"/>
    </location>
</feature>
<name>A0ABN6I4Y7_9HELI</name>
<keyword evidence="4" id="KW-1185">Reference proteome</keyword>
<dbReference type="Proteomes" id="UP000826146">
    <property type="component" value="Chromosome"/>
</dbReference>
<reference evidence="3 4" key="1">
    <citation type="submission" date="2021-07" db="EMBL/GenBank/DDBJ databases">
        <title>Novel Helicobacter sp. Isolated from a cat.</title>
        <authorList>
            <person name="Rimbara E."/>
            <person name="Suzuki M."/>
        </authorList>
    </citation>
    <scope>NUCLEOTIDE SEQUENCE [LARGE SCALE GENOMIC DNA]</scope>
    <source>
        <strain evidence="4">NHP19-012</strain>
    </source>
</reference>
<feature type="region of interest" description="Disordered" evidence="1">
    <location>
        <begin position="71"/>
        <end position="92"/>
    </location>
</feature>